<evidence type="ECO:0000259" key="6">
    <source>
        <dbReference type="Pfam" id="PF18052"/>
    </source>
</evidence>
<evidence type="ECO:0000313" key="7">
    <source>
        <dbReference type="EMBL" id="PUZ61024.1"/>
    </source>
</evidence>
<dbReference type="PANTHER" id="PTHR19338:SF65">
    <property type="entry name" value="OS06G0163900 PROTEIN"/>
    <property type="match status" value="1"/>
</dbReference>
<dbReference type="Gramene" id="PUZ61024">
    <property type="protein sequence ID" value="PUZ61024"/>
    <property type="gene ID" value="GQ55_4G237100"/>
</dbReference>
<dbReference type="InterPro" id="IPR041118">
    <property type="entry name" value="Rx_N"/>
</dbReference>
<protein>
    <recommendedName>
        <fullName evidence="6">Disease resistance N-terminal domain-containing protein</fullName>
    </recommendedName>
</protein>
<comment type="similarity">
    <text evidence="1">Belongs to the disease resistance NB-LRR family.</text>
</comment>
<sequence>MQALLHKVLAMEDEGPLDVQAKAWAREVSEMAYDVEDCIDAFEHRRCLALAGATSGHGGGIRDFSRRTRFLRTLRSWHQFASQIDTLKARAIKADDRRERYRLDDFACSSTSYSSGVDPRLCALFVDDP</sequence>
<evidence type="ECO:0000256" key="1">
    <source>
        <dbReference type="ARBA" id="ARBA00008894"/>
    </source>
</evidence>
<keyword evidence="5" id="KW-0611">Plant defense</keyword>
<keyword evidence="2" id="KW-0433">Leucine-rich repeat</keyword>
<dbReference type="GO" id="GO:0000166">
    <property type="term" value="F:nucleotide binding"/>
    <property type="evidence" value="ECO:0007669"/>
    <property type="project" value="UniProtKB-KW"/>
</dbReference>
<organism evidence="7 8">
    <name type="scientific">Panicum hallii var. hallii</name>
    <dbReference type="NCBI Taxonomy" id="1504633"/>
    <lineage>
        <taxon>Eukaryota</taxon>
        <taxon>Viridiplantae</taxon>
        <taxon>Streptophyta</taxon>
        <taxon>Embryophyta</taxon>
        <taxon>Tracheophyta</taxon>
        <taxon>Spermatophyta</taxon>
        <taxon>Magnoliopsida</taxon>
        <taxon>Liliopsida</taxon>
        <taxon>Poales</taxon>
        <taxon>Poaceae</taxon>
        <taxon>PACMAD clade</taxon>
        <taxon>Panicoideae</taxon>
        <taxon>Panicodae</taxon>
        <taxon>Paniceae</taxon>
        <taxon>Panicinae</taxon>
        <taxon>Panicum</taxon>
        <taxon>Panicum sect. Panicum</taxon>
    </lineage>
</organism>
<keyword evidence="3" id="KW-0677">Repeat</keyword>
<dbReference type="EMBL" id="CM009752">
    <property type="protein sequence ID" value="PUZ61024.1"/>
    <property type="molecule type" value="Genomic_DNA"/>
</dbReference>
<gene>
    <name evidence="7" type="ORF">GQ55_4G237100</name>
</gene>
<dbReference type="GO" id="GO:0006952">
    <property type="term" value="P:defense response"/>
    <property type="evidence" value="ECO:0007669"/>
    <property type="project" value="UniProtKB-KW"/>
</dbReference>
<name>A0A2T7DZL3_9POAL</name>
<dbReference type="Pfam" id="PF18052">
    <property type="entry name" value="Rx_N"/>
    <property type="match status" value="1"/>
</dbReference>
<dbReference type="AlphaFoldDB" id="A0A2T7DZL3"/>
<dbReference type="Gene3D" id="1.20.5.4130">
    <property type="match status" value="1"/>
</dbReference>
<dbReference type="OrthoDB" id="694788at2759"/>
<dbReference type="PANTHER" id="PTHR19338">
    <property type="entry name" value="TRANSLOCASE OF INNER MITOCHONDRIAL MEMBRANE 13 HOMOLOG"/>
    <property type="match status" value="1"/>
</dbReference>
<dbReference type="Proteomes" id="UP000244336">
    <property type="component" value="Chromosome 4"/>
</dbReference>
<keyword evidence="4" id="KW-0547">Nucleotide-binding</keyword>
<feature type="domain" description="Disease resistance N-terminal" evidence="6">
    <location>
        <begin position="1"/>
        <end position="46"/>
    </location>
</feature>
<evidence type="ECO:0000256" key="5">
    <source>
        <dbReference type="ARBA" id="ARBA00022821"/>
    </source>
</evidence>
<evidence type="ECO:0000256" key="3">
    <source>
        <dbReference type="ARBA" id="ARBA00022737"/>
    </source>
</evidence>
<evidence type="ECO:0000256" key="4">
    <source>
        <dbReference type="ARBA" id="ARBA00022741"/>
    </source>
</evidence>
<proteinExistence type="inferred from homology"/>
<accession>A0A2T7DZL3</accession>
<keyword evidence="8" id="KW-1185">Reference proteome</keyword>
<evidence type="ECO:0000313" key="8">
    <source>
        <dbReference type="Proteomes" id="UP000244336"/>
    </source>
</evidence>
<reference evidence="7 8" key="1">
    <citation type="submission" date="2018-04" db="EMBL/GenBank/DDBJ databases">
        <title>WGS assembly of Panicum hallii var. hallii HAL2.</title>
        <authorList>
            <person name="Lovell J."/>
            <person name="Jenkins J."/>
            <person name="Lowry D."/>
            <person name="Mamidi S."/>
            <person name="Sreedasyam A."/>
            <person name="Weng X."/>
            <person name="Barry K."/>
            <person name="Bonette J."/>
            <person name="Campitelli B."/>
            <person name="Daum C."/>
            <person name="Gordon S."/>
            <person name="Gould B."/>
            <person name="Lipzen A."/>
            <person name="MacQueen A."/>
            <person name="Palacio-Mejia J."/>
            <person name="Plott C."/>
            <person name="Shakirov E."/>
            <person name="Shu S."/>
            <person name="Yoshinaga Y."/>
            <person name="Zane M."/>
            <person name="Rokhsar D."/>
            <person name="Grimwood J."/>
            <person name="Schmutz J."/>
            <person name="Juenger T."/>
        </authorList>
    </citation>
    <scope>NUCLEOTIDE SEQUENCE [LARGE SCALE GENOMIC DNA]</scope>
    <source>
        <strain evidence="8">cv. HAL2</strain>
    </source>
</reference>
<evidence type="ECO:0000256" key="2">
    <source>
        <dbReference type="ARBA" id="ARBA00022614"/>
    </source>
</evidence>